<keyword evidence="3" id="KW-1185">Reference proteome</keyword>
<evidence type="ECO:0000313" key="2">
    <source>
        <dbReference type="EMBL" id="GHE49302.1"/>
    </source>
</evidence>
<evidence type="ECO:0000256" key="1">
    <source>
        <dbReference type="SAM" id="MobiDB-lite"/>
    </source>
</evidence>
<feature type="compositionally biased region" description="Polar residues" evidence="1">
    <location>
        <begin position="216"/>
        <end position="226"/>
    </location>
</feature>
<proteinExistence type="predicted"/>
<evidence type="ECO:0000313" key="3">
    <source>
        <dbReference type="Proteomes" id="UP000620550"/>
    </source>
</evidence>
<dbReference type="Proteomes" id="UP000620550">
    <property type="component" value="Unassembled WGS sequence"/>
</dbReference>
<comment type="caution">
    <text evidence="2">The sequence shown here is derived from an EMBL/GenBank/DDBJ whole genome shotgun (WGS) entry which is preliminary data.</text>
</comment>
<accession>A0ABQ3HZ25</accession>
<organism evidence="2 3">
    <name type="scientific">Sphingobacterium griseoflavum</name>
    <dbReference type="NCBI Taxonomy" id="1474952"/>
    <lineage>
        <taxon>Bacteria</taxon>
        <taxon>Pseudomonadati</taxon>
        <taxon>Bacteroidota</taxon>
        <taxon>Sphingobacteriia</taxon>
        <taxon>Sphingobacteriales</taxon>
        <taxon>Sphingobacteriaceae</taxon>
        <taxon>Sphingobacterium</taxon>
    </lineage>
</organism>
<sequence>MFEIDLYLKAIVDAFYEKRNQKELDHLRRATRRDLMKEFLRRLENGELDSELSELMKIFGDVDHADDLKKEIKKAGADKFRPLQDFLQERTSKPTDNVIKLLAIFIDFKPRPFDVWLEEKRTTNDETGRVGVADADPDEADIAKKKTGESAESIIAKNSFAARYEEKPLSESGADALELRGTNSGTAGRIEPVDIKKNTEQPQTNTAIAAAPPYESSRQNETNTTGRLMPGRDAPLQKVSPRKTKIFLLTSSGIALVYMIFSLYPKKDCMCWNGEKYVEVDCHNKTFPYQVIGLDRQQLSYFAKIQREDTLSMSDVGRVWYSKIDNEVEFFTQPGFHPVKLGHALKIATEHIITKYAGENARKKIQIDSPNHTASP</sequence>
<feature type="region of interest" description="Disordered" evidence="1">
    <location>
        <begin position="214"/>
        <end position="235"/>
    </location>
</feature>
<dbReference type="EMBL" id="BNAF01000019">
    <property type="protein sequence ID" value="GHE49302.1"/>
    <property type="molecule type" value="Genomic_DNA"/>
</dbReference>
<name>A0ABQ3HZ25_9SPHI</name>
<protein>
    <submittedName>
        <fullName evidence="2">Uncharacterized protein</fullName>
    </submittedName>
</protein>
<reference evidence="3" key="1">
    <citation type="journal article" date="2019" name="Int. J. Syst. Evol. Microbiol.">
        <title>The Global Catalogue of Microorganisms (GCM) 10K type strain sequencing project: providing services to taxonomists for standard genome sequencing and annotation.</title>
        <authorList>
            <consortium name="The Broad Institute Genomics Platform"/>
            <consortium name="The Broad Institute Genome Sequencing Center for Infectious Disease"/>
            <person name="Wu L."/>
            <person name="Ma J."/>
        </authorList>
    </citation>
    <scope>NUCLEOTIDE SEQUENCE [LARGE SCALE GENOMIC DNA]</scope>
    <source>
        <strain evidence="3">CGMCC 1.12966</strain>
    </source>
</reference>
<gene>
    <name evidence="2" type="ORF">GCM10017764_35440</name>
</gene>